<keyword evidence="1" id="KW-0813">Transport</keyword>
<dbReference type="PANTHER" id="PTHR10422:SF29">
    <property type="entry name" value="CYTOCHROME C OXIDASE SUBUNIT 1 HOMOLOG, BACTEROID"/>
    <property type="match status" value="1"/>
</dbReference>
<evidence type="ECO:0000313" key="5">
    <source>
        <dbReference type="Proteomes" id="UP000077667"/>
    </source>
</evidence>
<dbReference type="Proteomes" id="UP000077667">
    <property type="component" value="Chromosome"/>
</dbReference>
<dbReference type="GO" id="GO:0016020">
    <property type="term" value="C:membrane"/>
    <property type="evidence" value="ECO:0007669"/>
    <property type="project" value="InterPro"/>
</dbReference>
<dbReference type="SUPFAM" id="SSF81442">
    <property type="entry name" value="Cytochrome c oxidase subunit I-like"/>
    <property type="match status" value="1"/>
</dbReference>
<feature type="transmembrane region" description="Helical" evidence="2">
    <location>
        <begin position="145"/>
        <end position="166"/>
    </location>
</feature>
<dbReference type="InterPro" id="IPR000883">
    <property type="entry name" value="Cyt_C_Oxase_1"/>
</dbReference>
<dbReference type="InterPro" id="IPR036927">
    <property type="entry name" value="Cyt_c_oxase-like_su1_sf"/>
</dbReference>
<keyword evidence="1" id="KW-0679">Respiratory chain</keyword>
<feature type="transmembrane region" description="Helical" evidence="2">
    <location>
        <begin position="313"/>
        <end position="330"/>
    </location>
</feature>
<evidence type="ECO:0000256" key="2">
    <source>
        <dbReference type="SAM" id="Phobius"/>
    </source>
</evidence>
<dbReference type="GO" id="GO:0022904">
    <property type="term" value="P:respiratory electron transport chain"/>
    <property type="evidence" value="ECO:0007669"/>
    <property type="project" value="TreeGrafter"/>
</dbReference>
<dbReference type="Pfam" id="PF00115">
    <property type="entry name" value="COX1"/>
    <property type="match status" value="1"/>
</dbReference>
<feature type="domain" description="Cytochrome oxidase subunit I profile" evidence="3">
    <location>
        <begin position="257"/>
        <end position="718"/>
    </location>
</feature>
<dbReference type="GO" id="GO:0015990">
    <property type="term" value="P:electron transport coupled proton transport"/>
    <property type="evidence" value="ECO:0007669"/>
    <property type="project" value="TreeGrafter"/>
</dbReference>
<feature type="transmembrane region" description="Helical" evidence="2">
    <location>
        <begin position="42"/>
        <end position="64"/>
    </location>
</feature>
<protein>
    <submittedName>
        <fullName evidence="4">Cytochrome oxidase subunit I</fullName>
    </submittedName>
</protein>
<dbReference type="PANTHER" id="PTHR10422">
    <property type="entry name" value="CYTOCHROME C OXIDASE SUBUNIT 1"/>
    <property type="match status" value="1"/>
</dbReference>
<feature type="transmembrane region" description="Helical" evidence="2">
    <location>
        <begin position="506"/>
        <end position="531"/>
    </location>
</feature>
<dbReference type="AlphaFoldDB" id="A0A1A9I5R0"/>
<feature type="transmembrane region" description="Helical" evidence="2">
    <location>
        <begin position="588"/>
        <end position="606"/>
    </location>
</feature>
<accession>A0A1A9I5R0</accession>
<organism evidence="4 5">
    <name type="scientific">Niabella ginsenosidivorans</name>
    <dbReference type="NCBI Taxonomy" id="1176587"/>
    <lineage>
        <taxon>Bacteria</taxon>
        <taxon>Pseudomonadati</taxon>
        <taxon>Bacteroidota</taxon>
        <taxon>Chitinophagia</taxon>
        <taxon>Chitinophagales</taxon>
        <taxon>Chitinophagaceae</taxon>
        <taxon>Niabella</taxon>
    </lineage>
</organism>
<dbReference type="GO" id="GO:0004129">
    <property type="term" value="F:cytochrome-c oxidase activity"/>
    <property type="evidence" value="ECO:0007669"/>
    <property type="project" value="InterPro"/>
</dbReference>
<dbReference type="STRING" id="1176587.A8C56_14455"/>
<feature type="transmembrane region" description="Helical" evidence="2">
    <location>
        <begin position="107"/>
        <end position="125"/>
    </location>
</feature>
<dbReference type="GO" id="GO:0020037">
    <property type="term" value="F:heme binding"/>
    <property type="evidence" value="ECO:0007669"/>
    <property type="project" value="InterPro"/>
</dbReference>
<feature type="transmembrane region" description="Helical" evidence="2">
    <location>
        <begin position="474"/>
        <end position="494"/>
    </location>
</feature>
<feature type="transmembrane region" description="Helical" evidence="2">
    <location>
        <begin position="450"/>
        <end position="467"/>
    </location>
</feature>
<gene>
    <name evidence="4" type="ORF">A8C56_14455</name>
</gene>
<proteinExistence type="predicted"/>
<dbReference type="GO" id="GO:0009060">
    <property type="term" value="P:aerobic respiration"/>
    <property type="evidence" value="ECO:0007669"/>
    <property type="project" value="InterPro"/>
</dbReference>
<dbReference type="KEGG" id="nia:A8C56_14455"/>
<name>A0A1A9I5R0_9BACT</name>
<dbReference type="Gene3D" id="1.20.210.10">
    <property type="entry name" value="Cytochrome c oxidase-like, subunit I domain"/>
    <property type="match status" value="1"/>
</dbReference>
<feature type="transmembrane region" description="Helical" evidence="2">
    <location>
        <begin position="342"/>
        <end position="364"/>
    </location>
</feature>
<keyword evidence="2" id="KW-1133">Transmembrane helix</keyword>
<feature type="transmembrane region" description="Helical" evidence="2">
    <location>
        <begin position="262"/>
        <end position="284"/>
    </location>
</feature>
<feature type="transmembrane region" description="Helical" evidence="2">
    <location>
        <begin position="406"/>
        <end position="430"/>
    </location>
</feature>
<feature type="transmembrane region" description="Helical" evidence="2">
    <location>
        <begin position="665"/>
        <end position="687"/>
    </location>
</feature>
<evidence type="ECO:0000313" key="4">
    <source>
        <dbReference type="EMBL" id="ANH82011.1"/>
    </source>
</evidence>
<dbReference type="PROSITE" id="PS50855">
    <property type="entry name" value="COX1"/>
    <property type="match status" value="1"/>
</dbReference>
<keyword evidence="2" id="KW-0812">Transmembrane</keyword>
<evidence type="ECO:0000256" key="1">
    <source>
        <dbReference type="ARBA" id="ARBA00022660"/>
    </source>
</evidence>
<dbReference type="RefSeq" id="WP_067757397.1">
    <property type="nucleotide sequence ID" value="NZ_CP015772.1"/>
</dbReference>
<feature type="transmembrane region" description="Helical" evidence="2">
    <location>
        <begin position="376"/>
        <end position="394"/>
    </location>
</feature>
<keyword evidence="1" id="KW-0249">Electron transport</keyword>
<feature type="transmembrane region" description="Helical" evidence="2">
    <location>
        <begin position="618"/>
        <end position="639"/>
    </location>
</feature>
<dbReference type="OrthoDB" id="9806838at2"/>
<evidence type="ECO:0000259" key="3">
    <source>
        <dbReference type="PROSITE" id="PS50855"/>
    </source>
</evidence>
<dbReference type="InterPro" id="IPR023616">
    <property type="entry name" value="Cyt_c_oxase-like_su1_dom"/>
</dbReference>
<reference evidence="4 5" key="1">
    <citation type="submission" date="2016-05" db="EMBL/GenBank/DDBJ databases">
        <title>Niabella ginsenosidivorans BS26 whole genome sequencing.</title>
        <authorList>
            <person name="Im W.T."/>
            <person name="Siddiqi M.Z."/>
        </authorList>
    </citation>
    <scope>NUCLEOTIDE SEQUENCE [LARGE SCALE GENOMIC DNA]</scope>
    <source>
        <strain evidence="4 5">BS26</strain>
    </source>
</reference>
<keyword evidence="2" id="KW-0472">Membrane</keyword>
<dbReference type="EMBL" id="CP015772">
    <property type="protein sequence ID" value="ANH82011.1"/>
    <property type="molecule type" value="Genomic_DNA"/>
</dbReference>
<feature type="transmembrane region" description="Helical" evidence="2">
    <location>
        <begin position="543"/>
        <end position="560"/>
    </location>
</feature>
<sequence length="718" mass="81056">MKSQGYLKKIISCAFACLAGMVRLQAQTMRPYRFSLDSGDGPLFILLVLALFLFAIVLLLLVKVQQIRELLRKKTGRPDASFLKECTGSLSSRQIERVLQTKIPKNTVRILLVAWTSLSATDIPLNTFAQAAADATHKPLLSQTGILITIVLLLIPISLAIVLLTIKLKNVYTRFQNRQNLEKAGQLAAYLDHLPEQEAARLLSRRKQALDYQLSNRELSGDQPAEDKRGLLSINGEPGLPIVAVKQKAQQRPNIDPELGRLVLWYLGCATFWLLFGTTVGEYIGIKFVAPDADHISWLSFGRLRPVHTNSVFWGWASLGMLGLGYYIVPRVCNTKLANIKWAWYSLYLINASVIAGTICLLAGINNGGGEYREYIWPVMLLFAIGLVLTLINFMKTIARRTTKEIYISSWYIVSSIIFTIVIALVAYIPYWQNGLGETIAQGYYMHQGVGMWFMLFTLGIVYYFLPQQLNKPIYSYSLGILAFWTQILFYTLIGTHHFVFSAIPWWLQTVAIVGSAGMAIPVIAGTTNFLMTFKGTWYKVKGSYTLPFFLVGTVFYFTGSMQGTAEAFRETNLIWHFTDFTVAHSHLTMYGIICFFLWAAIYALIPRLTGKEAPQITIGVHFWLAFIGMLFYTIPLMYGSTLKGLLWKEGKPFIDGVVLMAPYWLWRAIGGSLMWLSHLFFAYNIYRMLSRSYIVDVKEAAIEKLEKDNNLSAQPIA</sequence>
<keyword evidence="5" id="KW-1185">Reference proteome</keyword>